<evidence type="ECO:0000313" key="2">
    <source>
        <dbReference type="EMBL" id="EJZ05812.1"/>
    </source>
</evidence>
<dbReference type="Proteomes" id="UP000006043">
    <property type="component" value="Unassembled WGS sequence"/>
</dbReference>
<dbReference type="RefSeq" id="WP_003880458.1">
    <property type="nucleotide sequence ID" value="NZ_JH814723.1"/>
</dbReference>
<dbReference type="PATRIC" id="fig|1214102.3.peg.5729"/>
<evidence type="ECO:0000256" key="1">
    <source>
        <dbReference type="SAM" id="MobiDB-lite"/>
    </source>
</evidence>
<dbReference type="AlphaFoldDB" id="K0UEU0"/>
<comment type="caution">
    <text evidence="2">The sequence shown here is derived from an EMBL/GenBank/DDBJ whole genome shotgun (WGS) entry which is preliminary data.</text>
</comment>
<reference evidence="2 3" key="1">
    <citation type="journal article" date="2012" name="J. Bacteriol.">
        <title>Complete Genome Sequence of Mycobacterium fortuitum subsp. fortuitum Type Strain DSM46621.</title>
        <authorList>
            <person name="Ho Y.S."/>
            <person name="Adroub S.A."/>
            <person name="Aleisa F."/>
            <person name="Mahmood H."/>
            <person name="Othoum G."/>
            <person name="Rashid F."/>
            <person name="Zaher M."/>
            <person name="Ali S."/>
            <person name="Bitter W."/>
            <person name="Pain A."/>
            <person name="Abdallah A.M."/>
        </authorList>
    </citation>
    <scope>NUCLEOTIDE SEQUENCE [LARGE SCALE GENOMIC DNA]</scope>
    <source>
        <strain evidence="3">DSM46621</strain>
    </source>
</reference>
<protein>
    <submittedName>
        <fullName evidence="2">Putative Fe-S oxidoreductase</fullName>
    </submittedName>
</protein>
<evidence type="ECO:0000313" key="3">
    <source>
        <dbReference type="Proteomes" id="UP000006043"/>
    </source>
</evidence>
<proteinExistence type="predicted"/>
<feature type="non-terminal residue" evidence="2">
    <location>
        <position position="1"/>
    </location>
</feature>
<gene>
    <name evidence="2" type="ORF">MFORT_29289</name>
</gene>
<dbReference type="HOGENOM" id="CLU_2274291_0_0_11"/>
<dbReference type="EMBL" id="ALQB01000214">
    <property type="protein sequence ID" value="EJZ05812.1"/>
    <property type="molecule type" value="Genomic_DNA"/>
</dbReference>
<organism evidence="2 3">
    <name type="scientific">Mycolicibacterium fortuitum subsp. fortuitum DSM 46621 = ATCC 6841 = JCM 6387</name>
    <dbReference type="NCBI Taxonomy" id="1214102"/>
    <lineage>
        <taxon>Bacteria</taxon>
        <taxon>Bacillati</taxon>
        <taxon>Actinomycetota</taxon>
        <taxon>Actinomycetes</taxon>
        <taxon>Mycobacteriales</taxon>
        <taxon>Mycobacteriaceae</taxon>
        <taxon>Mycolicibacterium</taxon>
    </lineage>
</organism>
<sequence>AEPAKPEPPVVGLGIAAGARRPGAKKAAKAAPAAPAPAAPAAEAAPEPAAEKPAEAPAEPAKPEPPVVGLGIKPGAKRPGKR</sequence>
<name>K0UEU0_MYCFO</name>
<accession>K0UEU0</accession>
<feature type="region of interest" description="Disordered" evidence="1">
    <location>
        <begin position="1"/>
        <end position="82"/>
    </location>
</feature>
<feature type="compositionally biased region" description="Low complexity" evidence="1">
    <location>
        <begin position="39"/>
        <end position="48"/>
    </location>
</feature>